<evidence type="ECO:0000256" key="5">
    <source>
        <dbReference type="ARBA" id="ARBA00022840"/>
    </source>
</evidence>
<dbReference type="GO" id="GO:0005524">
    <property type="term" value="F:ATP binding"/>
    <property type="evidence" value="ECO:0007669"/>
    <property type="project" value="UniProtKB-KW"/>
</dbReference>
<evidence type="ECO:0000256" key="6">
    <source>
        <dbReference type="ARBA" id="ARBA00023136"/>
    </source>
</evidence>
<name>A0A0H2RE10_9AGAM</name>
<comment type="subcellular location">
    <subcellularLocation>
        <location evidence="1">Membrane</location>
    </subcellularLocation>
</comment>
<proteinExistence type="predicted"/>
<dbReference type="InterPro" id="IPR051681">
    <property type="entry name" value="Ser/Thr_Kinases-Pseudokinases"/>
</dbReference>
<evidence type="ECO:0000259" key="9">
    <source>
        <dbReference type="PROSITE" id="PS51778"/>
    </source>
</evidence>
<dbReference type="OrthoDB" id="4062651at2759"/>
<dbReference type="PROSITE" id="PS00108">
    <property type="entry name" value="PROTEIN_KINASE_ST"/>
    <property type="match status" value="1"/>
</dbReference>
<dbReference type="SUPFAM" id="SSF56112">
    <property type="entry name" value="Protein kinase-like (PK-like)"/>
    <property type="match status" value="1"/>
</dbReference>
<accession>A0A0H2RE10</accession>
<dbReference type="Pfam" id="PF00069">
    <property type="entry name" value="Pkinase"/>
    <property type="match status" value="1"/>
</dbReference>
<dbReference type="EMBL" id="KQ086045">
    <property type="protein sequence ID" value="KLO09787.1"/>
    <property type="molecule type" value="Genomic_DNA"/>
</dbReference>
<dbReference type="GO" id="GO:0004674">
    <property type="term" value="F:protein serine/threonine kinase activity"/>
    <property type="evidence" value="ECO:0007669"/>
    <property type="project" value="TreeGrafter"/>
</dbReference>
<reference evidence="10 11" key="1">
    <citation type="submission" date="2015-04" db="EMBL/GenBank/DDBJ databases">
        <title>Complete genome sequence of Schizopora paradoxa KUC8140, a cosmopolitan wood degrader in East Asia.</title>
        <authorList>
            <consortium name="DOE Joint Genome Institute"/>
            <person name="Min B."/>
            <person name="Park H."/>
            <person name="Jang Y."/>
            <person name="Kim J.-J."/>
            <person name="Kim K.H."/>
            <person name="Pangilinan J."/>
            <person name="Lipzen A."/>
            <person name="Riley R."/>
            <person name="Grigoriev I.V."/>
            <person name="Spatafora J.W."/>
            <person name="Choi I.-G."/>
        </authorList>
    </citation>
    <scope>NUCLEOTIDE SEQUENCE [LARGE SCALE GENOMIC DNA]</scope>
    <source>
        <strain evidence="10 11">KUC8140</strain>
    </source>
</reference>
<dbReference type="GO" id="GO:0016020">
    <property type="term" value="C:membrane"/>
    <property type="evidence" value="ECO:0007669"/>
    <property type="project" value="UniProtKB-SubCell"/>
</dbReference>
<protein>
    <submittedName>
        <fullName evidence="10">Kinase-like protein</fullName>
    </submittedName>
</protein>
<dbReference type="Gene3D" id="1.10.510.10">
    <property type="entry name" value="Transferase(Phosphotransferase) domain 1"/>
    <property type="match status" value="1"/>
</dbReference>
<evidence type="ECO:0000256" key="7">
    <source>
        <dbReference type="SAM" id="MobiDB-lite"/>
    </source>
</evidence>
<keyword evidence="2" id="KW-0808">Transferase</keyword>
<dbReference type="Pfam" id="PF16016">
    <property type="entry name" value="VASt"/>
    <property type="match status" value="1"/>
</dbReference>
<keyword evidence="6" id="KW-0472">Membrane</keyword>
<dbReference type="InterPro" id="IPR000719">
    <property type="entry name" value="Prot_kinase_dom"/>
</dbReference>
<gene>
    <name evidence="10" type="ORF">SCHPADRAFT_1000029</name>
</gene>
<dbReference type="InterPro" id="IPR011009">
    <property type="entry name" value="Kinase-like_dom_sf"/>
</dbReference>
<keyword evidence="11" id="KW-1185">Reference proteome</keyword>
<feature type="region of interest" description="Disordered" evidence="7">
    <location>
        <begin position="1"/>
        <end position="23"/>
    </location>
</feature>
<keyword evidence="4 10" id="KW-0418">Kinase</keyword>
<dbReference type="PANTHER" id="PTHR44329">
    <property type="entry name" value="SERINE/THREONINE-PROTEIN KINASE TNNI3K-RELATED"/>
    <property type="match status" value="1"/>
</dbReference>
<sequence length="738" mass="83784">MALRIFTTRPRSSDEKPDSEKTRKWKTLWKRHGKGIVVEQQERWFSDVVEAQDYFNSDGSATLRKSEGNTNDDVKSISSSFIHSLRHRWSNLSSSPRLKVRSSQDRLLSKKRSQVDGISQVQRQGFSSCPCNKQSDHHPEVLMKSDFRGTPKLIFNFLFPNSSSFVRFFVNENPHVLGRRDSNWTQDEEARVPERTSSYVQLLSESAGPKAVMCHTRDIILHETLDYIVVSTSKRMFDTTGNFTMTIAMKTCITWASPTSASVLVTMRQKQFDANGLDAWPTTCSKSEIDCYREIERALHVGCARELGDADFVMNSTSHQCQIGSSSSRRHTFLDASPLVTEHLRLPNRGSVDIESRRRRSERPSMDVVVEDRRVSDDLQTPRRVAEDGVVEELVNNTIEPRRSLESTTESSSLADFQTVLARWAHLDLGQSVRALSANPIAHGGYADVFMGYSTKHEKKVAIKRIRIHLPGKGRFAKKVVKEIRIWSKLQHPNVHPLLEYVIDGDRPSFISEWMENGSLRGYMIKLTLNETLKMVHGIARGLAYLHFHGVIHSDLKADNVLVSLSGEALLTDFGISSIIESTLTFELGSNKFQRHTAESDVWAFGMTVYELLTHESPYFHIKIEAQVILAIAKGARPTQPASPWFQSLEPFGTFLWLICQNCWFKDPTKRLKMLDAIRELDSVAFSDSKHPIMLDRLRDALAVDDIIAGDSSGRRGTEIFEEGSQELADWLFYSSSY</sequence>
<keyword evidence="5" id="KW-0067">ATP-binding</keyword>
<dbReference type="PROSITE" id="PS50011">
    <property type="entry name" value="PROTEIN_KINASE_DOM"/>
    <property type="match status" value="1"/>
</dbReference>
<dbReference type="AlphaFoldDB" id="A0A0H2RE10"/>
<dbReference type="PANTHER" id="PTHR44329:SF288">
    <property type="entry name" value="MITOGEN-ACTIVATED PROTEIN KINASE KINASE KINASE 20"/>
    <property type="match status" value="1"/>
</dbReference>
<dbReference type="InParanoid" id="A0A0H2RE10"/>
<dbReference type="STRING" id="27342.A0A0H2RE10"/>
<dbReference type="InterPro" id="IPR031968">
    <property type="entry name" value="VASt"/>
</dbReference>
<feature type="domain" description="VASt" evidence="9">
    <location>
        <begin position="138"/>
        <end position="307"/>
    </location>
</feature>
<evidence type="ECO:0000256" key="4">
    <source>
        <dbReference type="ARBA" id="ARBA00022777"/>
    </source>
</evidence>
<dbReference type="InterPro" id="IPR008271">
    <property type="entry name" value="Ser/Thr_kinase_AS"/>
</dbReference>
<organism evidence="10 11">
    <name type="scientific">Schizopora paradoxa</name>
    <dbReference type="NCBI Taxonomy" id="27342"/>
    <lineage>
        <taxon>Eukaryota</taxon>
        <taxon>Fungi</taxon>
        <taxon>Dikarya</taxon>
        <taxon>Basidiomycota</taxon>
        <taxon>Agaricomycotina</taxon>
        <taxon>Agaricomycetes</taxon>
        <taxon>Hymenochaetales</taxon>
        <taxon>Schizoporaceae</taxon>
        <taxon>Schizopora</taxon>
    </lineage>
</organism>
<keyword evidence="3" id="KW-0547">Nucleotide-binding</keyword>
<evidence type="ECO:0000256" key="2">
    <source>
        <dbReference type="ARBA" id="ARBA00022679"/>
    </source>
</evidence>
<evidence type="ECO:0000256" key="1">
    <source>
        <dbReference type="ARBA" id="ARBA00004370"/>
    </source>
</evidence>
<evidence type="ECO:0000313" key="10">
    <source>
        <dbReference type="EMBL" id="KLO09787.1"/>
    </source>
</evidence>
<evidence type="ECO:0000256" key="3">
    <source>
        <dbReference type="ARBA" id="ARBA00022741"/>
    </source>
</evidence>
<feature type="compositionally biased region" description="Basic and acidic residues" evidence="7">
    <location>
        <begin position="11"/>
        <end position="22"/>
    </location>
</feature>
<dbReference type="SMART" id="SM00220">
    <property type="entry name" value="S_TKc"/>
    <property type="match status" value="1"/>
</dbReference>
<evidence type="ECO:0000313" key="11">
    <source>
        <dbReference type="Proteomes" id="UP000053477"/>
    </source>
</evidence>
<dbReference type="Proteomes" id="UP000053477">
    <property type="component" value="Unassembled WGS sequence"/>
</dbReference>
<evidence type="ECO:0000259" key="8">
    <source>
        <dbReference type="PROSITE" id="PS50011"/>
    </source>
</evidence>
<feature type="domain" description="Protein kinase" evidence="8">
    <location>
        <begin position="435"/>
        <end position="694"/>
    </location>
</feature>
<dbReference type="PROSITE" id="PS51778">
    <property type="entry name" value="VAST"/>
    <property type="match status" value="1"/>
</dbReference>